<dbReference type="SUPFAM" id="SSF56281">
    <property type="entry name" value="Metallo-hydrolase/oxidoreductase"/>
    <property type="match status" value="1"/>
</dbReference>
<dbReference type="RefSeq" id="WP_279298356.1">
    <property type="nucleotide sequence ID" value="NZ_JAOTIF010000016.1"/>
</dbReference>
<evidence type="ECO:0000313" key="7">
    <source>
        <dbReference type="Proteomes" id="UP001155483"/>
    </source>
</evidence>
<keyword evidence="3" id="KW-0378">Hydrolase</keyword>
<gene>
    <name evidence="6" type="ORF">OCK74_17485</name>
</gene>
<keyword evidence="2" id="KW-0479">Metal-binding</keyword>
<dbReference type="Proteomes" id="UP001155483">
    <property type="component" value="Unassembled WGS sequence"/>
</dbReference>
<dbReference type="GO" id="GO:0016787">
    <property type="term" value="F:hydrolase activity"/>
    <property type="evidence" value="ECO:0007669"/>
    <property type="project" value="UniProtKB-KW"/>
</dbReference>
<evidence type="ECO:0000313" key="6">
    <source>
        <dbReference type="EMBL" id="MCU7550917.1"/>
    </source>
</evidence>
<dbReference type="InterPro" id="IPR051013">
    <property type="entry name" value="MBL_superfamily_lactonases"/>
</dbReference>
<dbReference type="AlphaFoldDB" id="A0A9X2XY75"/>
<reference evidence="6" key="1">
    <citation type="submission" date="2022-09" db="EMBL/GenBank/DDBJ databases">
        <authorList>
            <person name="Yuan C."/>
            <person name="Ke Z."/>
        </authorList>
    </citation>
    <scope>NUCLEOTIDE SEQUENCE</scope>
    <source>
        <strain evidence="6">LB-8</strain>
    </source>
</reference>
<dbReference type="SMART" id="SM00849">
    <property type="entry name" value="Lactamase_B"/>
    <property type="match status" value="1"/>
</dbReference>
<dbReference type="EMBL" id="JAOTIF010000016">
    <property type="protein sequence ID" value="MCU7550917.1"/>
    <property type="molecule type" value="Genomic_DNA"/>
</dbReference>
<evidence type="ECO:0000256" key="1">
    <source>
        <dbReference type="ARBA" id="ARBA00007749"/>
    </source>
</evidence>
<comment type="caution">
    <text evidence="6">The sequence shown here is derived from an EMBL/GenBank/DDBJ whole genome shotgun (WGS) entry which is preliminary data.</text>
</comment>
<protein>
    <submittedName>
        <fullName evidence="6">MBL fold metallo-hydrolase</fullName>
    </submittedName>
</protein>
<sequence length="249" mass="28764">MTIIPLSEGSFTIDKTKQFVPFDDEQHNLQDRPVGSLLVEIQPFIVKTPKDILLLDTGLGFHDQKRDEMQLHASLKKAGIRPEEVTKVLMTHLHKDHAGGICLDTDHSRLSLPNATYYVQKRELDFALKTGFPSFIPEELEPLTKSPQVELLHEDEGVIDDYISYQLTSGHSPFHQAFWIREGNETVFFGGDEAPQLQQMKVKYKTKYDFNPDKALQLRQLWWQQGQEEGWTFLFYHDIKHPTYGTPNP</sequence>
<evidence type="ECO:0000256" key="2">
    <source>
        <dbReference type="ARBA" id="ARBA00022723"/>
    </source>
</evidence>
<keyword evidence="7" id="KW-1185">Reference proteome</keyword>
<evidence type="ECO:0000256" key="3">
    <source>
        <dbReference type="ARBA" id="ARBA00022801"/>
    </source>
</evidence>
<keyword evidence="4" id="KW-0862">Zinc</keyword>
<evidence type="ECO:0000259" key="5">
    <source>
        <dbReference type="SMART" id="SM00849"/>
    </source>
</evidence>
<organism evidence="6 7">
    <name type="scientific">Paraflavisolibacter caeni</name>
    <dbReference type="NCBI Taxonomy" id="2982496"/>
    <lineage>
        <taxon>Bacteria</taxon>
        <taxon>Pseudomonadati</taxon>
        <taxon>Bacteroidota</taxon>
        <taxon>Chitinophagia</taxon>
        <taxon>Chitinophagales</taxon>
        <taxon>Chitinophagaceae</taxon>
        <taxon>Paraflavisolibacter</taxon>
    </lineage>
</organism>
<dbReference type="InterPro" id="IPR001279">
    <property type="entry name" value="Metallo-B-lactamas"/>
</dbReference>
<dbReference type="Gene3D" id="3.60.15.10">
    <property type="entry name" value="Ribonuclease Z/Hydroxyacylglutathione hydrolase-like"/>
    <property type="match status" value="1"/>
</dbReference>
<proteinExistence type="inferred from homology"/>
<comment type="similarity">
    <text evidence="1">Belongs to the metallo-beta-lactamase superfamily.</text>
</comment>
<dbReference type="Pfam" id="PF00753">
    <property type="entry name" value="Lactamase_B"/>
    <property type="match status" value="1"/>
</dbReference>
<feature type="domain" description="Metallo-beta-lactamase" evidence="5">
    <location>
        <begin position="40"/>
        <end position="237"/>
    </location>
</feature>
<dbReference type="PANTHER" id="PTHR42978:SF6">
    <property type="entry name" value="QUORUM-QUENCHING LACTONASE YTNP-RELATED"/>
    <property type="match status" value="1"/>
</dbReference>
<name>A0A9X2XY75_9BACT</name>
<dbReference type="PANTHER" id="PTHR42978">
    <property type="entry name" value="QUORUM-QUENCHING LACTONASE YTNP-RELATED-RELATED"/>
    <property type="match status" value="1"/>
</dbReference>
<dbReference type="GO" id="GO:0046872">
    <property type="term" value="F:metal ion binding"/>
    <property type="evidence" value="ECO:0007669"/>
    <property type="project" value="UniProtKB-KW"/>
</dbReference>
<evidence type="ECO:0000256" key="4">
    <source>
        <dbReference type="ARBA" id="ARBA00022833"/>
    </source>
</evidence>
<reference evidence="6" key="2">
    <citation type="submission" date="2023-04" db="EMBL/GenBank/DDBJ databases">
        <title>Paracnuella aquatica gen. nov., sp. nov., a member of the family Chitinophagaceae isolated from a hot spring.</title>
        <authorList>
            <person name="Wang C."/>
        </authorList>
    </citation>
    <scope>NUCLEOTIDE SEQUENCE</scope>
    <source>
        <strain evidence="6">LB-8</strain>
    </source>
</reference>
<dbReference type="InterPro" id="IPR036866">
    <property type="entry name" value="RibonucZ/Hydroxyglut_hydro"/>
</dbReference>
<accession>A0A9X2XY75</accession>